<proteinExistence type="inferred from homology"/>
<keyword evidence="5" id="KW-0687">Ribonucleoprotein</keyword>
<comment type="caution">
    <text evidence="9">The sequence shown here is derived from an EMBL/GenBank/DDBJ whole genome shotgun (WGS) entry which is preliminary data.</text>
</comment>
<dbReference type="InterPro" id="IPR010793">
    <property type="entry name" value="Ribosomal_mL37/mL65"/>
</dbReference>
<dbReference type="AlphaFoldDB" id="A0A811LKG7"/>
<evidence type="ECO:0000256" key="2">
    <source>
        <dbReference type="ARBA" id="ARBA00022946"/>
    </source>
</evidence>
<dbReference type="OrthoDB" id="5835618at2759"/>
<dbReference type="GO" id="GO:0005739">
    <property type="term" value="C:mitochondrion"/>
    <property type="evidence" value="ECO:0007669"/>
    <property type="project" value="UniProtKB-SubCell"/>
</dbReference>
<dbReference type="GO" id="GO:0003735">
    <property type="term" value="F:structural constituent of ribosome"/>
    <property type="evidence" value="ECO:0007669"/>
    <property type="project" value="InterPro"/>
</dbReference>
<evidence type="ECO:0000256" key="6">
    <source>
        <dbReference type="ARBA" id="ARBA00037985"/>
    </source>
</evidence>
<evidence type="ECO:0000313" key="9">
    <source>
        <dbReference type="EMBL" id="CAD5230115.1"/>
    </source>
</evidence>
<evidence type="ECO:0000256" key="8">
    <source>
        <dbReference type="ARBA" id="ARBA00041617"/>
    </source>
</evidence>
<protein>
    <recommendedName>
        <fullName evidence="7">Large ribosomal subunit protein mL37</fullName>
    </recommendedName>
    <alternativeName>
        <fullName evidence="8">39S ribosomal protein L37, mitochondrial</fullName>
    </alternativeName>
</protein>
<evidence type="ECO:0000256" key="5">
    <source>
        <dbReference type="ARBA" id="ARBA00023274"/>
    </source>
</evidence>
<comment type="similarity">
    <text evidence="6">Belongs to the mitochondrion-specific ribosomal protein mL37 family.</text>
</comment>
<keyword evidence="2" id="KW-0809">Transit peptide</keyword>
<dbReference type="Proteomes" id="UP000614601">
    <property type="component" value="Unassembled WGS sequence"/>
</dbReference>
<evidence type="ECO:0000256" key="1">
    <source>
        <dbReference type="ARBA" id="ARBA00004173"/>
    </source>
</evidence>
<evidence type="ECO:0000256" key="3">
    <source>
        <dbReference type="ARBA" id="ARBA00022980"/>
    </source>
</evidence>
<organism evidence="9 10">
    <name type="scientific">Bursaphelenchus okinawaensis</name>
    <dbReference type="NCBI Taxonomy" id="465554"/>
    <lineage>
        <taxon>Eukaryota</taxon>
        <taxon>Metazoa</taxon>
        <taxon>Ecdysozoa</taxon>
        <taxon>Nematoda</taxon>
        <taxon>Chromadorea</taxon>
        <taxon>Rhabditida</taxon>
        <taxon>Tylenchina</taxon>
        <taxon>Tylenchomorpha</taxon>
        <taxon>Aphelenchoidea</taxon>
        <taxon>Aphelenchoididae</taxon>
        <taxon>Bursaphelenchus</taxon>
    </lineage>
</organism>
<dbReference type="EMBL" id="CAJFDH010000006">
    <property type="protein sequence ID" value="CAD5230115.1"/>
    <property type="molecule type" value="Genomic_DNA"/>
</dbReference>
<evidence type="ECO:0000256" key="7">
    <source>
        <dbReference type="ARBA" id="ARBA00039442"/>
    </source>
</evidence>
<dbReference type="PANTHER" id="PTHR15889">
    <property type="entry name" value="MITOCHONDRIAL RIBOSOMAL PROTEIN L37"/>
    <property type="match status" value="1"/>
</dbReference>
<keyword evidence="4" id="KW-0496">Mitochondrion</keyword>
<dbReference type="EMBL" id="CAJFCW020000006">
    <property type="protein sequence ID" value="CAG9127503.1"/>
    <property type="molecule type" value="Genomic_DNA"/>
</dbReference>
<comment type="subcellular location">
    <subcellularLocation>
        <location evidence="1">Mitochondrion</location>
    </subcellularLocation>
</comment>
<keyword evidence="3" id="KW-0689">Ribosomal protein</keyword>
<sequence>MVYRKYKALKQWGKVNTLLFKQMLTARNKRSAPLFEVPEALVEKGIEVHDPNDRNFLKPKEDFQVNHPAFREPTIKDHPLYKNQRAFLFEGNNPFSDGVDQACALIGATKPKSFTEELLKDKMTFPEDLEERVKDGIMCGERYDPTLVRLEKWHDPIIFWTIGQRFYGTPVEKRSQIILEQFYRQILLLSPKGHFSEDNVADYNQSISAYLPADLFGAAMPAVFRLIAPTLIQRSVPVPLVATIDQVEASKTEIVPDIYPISPLIDLTKGKIYNDTTVVPRGILDLHLDTVFLTQPLRQKYPWTTEQNAANAITSAFMLALAQAHRHGQTDKLAKPIVAKAVQLDRGNVDLAVVQLNNLDLNDTEGVKNMVWLEKALPLYKPVKHIENLEKLDNVNVETFKKMANLLLY</sequence>
<evidence type="ECO:0000313" key="10">
    <source>
        <dbReference type="Proteomes" id="UP000614601"/>
    </source>
</evidence>
<dbReference type="GO" id="GO:0005840">
    <property type="term" value="C:ribosome"/>
    <property type="evidence" value="ECO:0007669"/>
    <property type="project" value="UniProtKB-KW"/>
</dbReference>
<name>A0A811LKG7_9BILA</name>
<dbReference type="InterPro" id="IPR052482">
    <property type="entry name" value="mtLSU_mL37"/>
</dbReference>
<dbReference type="GO" id="GO:0006412">
    <property type="term" value="P:translation"/>
    <property type="evidence" value="ECO:0007669"/>
    <property type="project" value="InterPro"/>
</dbReference>
<dbReference type="Proteomes" id="UP000783686">
    <property type="component" value="Unassembled WGS sequence"/>
</dbReference>
<evidence type="ECO:0000256" key="4">
    <source>
        <dbReference type="ARBA" id="ARBA00023128"/>
    </source>
</evidence>
<reference evidence="9" key="1">
    <citation type="submission" date="2020-09" db="EMBL/GenBank/DDBJ databases">
        <authorList>
            <person name="Kikuchi T."/>
        </authorList>
    </citation>
    <scope>NUCLEOTIDE SEQUENCE</scope>
    <source>
        <strain evidence="9">SH1</strain>
    </source>
</reference>
<accession>A0A811LKG7</accession>
<gene>
    <name evidence="9" type="ORF">BOKJ2_LOCUS13974</name>
</gene>
<dbReference type="PANTHER" id="PTHR15889:SF2">
    <property type="entry name" value="LARGE RIBOSOMAL SUBUNIT PROTEIN ML37"/>
    <property type="match status" value="1"/>
</dbReference>
<keyword evidence="10" id="KW-1185">Reference proteome</keyword>
<dbReference type="GO" id="GO:1990904">
    <property type="term" value="C:ribonucleoprotein complex"/>
    <property type="evidence" value="ECO:0007669"/>
    <property type="project" value="UniProtKB-KW"/>
</dbReference>
<dbReference type="Pfam" id="PF07147">
    <property type="entry name" value="PDCD9"/>
    <property type="match status" value="1"/>
</dbReference>